<accession>A0ACD3ARC2</accession>
<proteinExistence type="predicted"/>
<dbReference type="Proteomes" id="UP000308600">
    <property type="component" value="Unassembled WGS sequence"/>
</dbReference>
<protein>
    <submittedName>
        <fullName evidence="1">Uncharacterized protein</fullName>
    </submittedName>
</protein>
<reference evidence="1 2" key="1">
    <citation type="journal article" date="2019" name="Nat. Ecol. Evol.">
        <title>Megaphylogeny resolves global patterns of mushroom evolution.</title>
        <authorList>
            <person name="Varga T."/>
            <person name="Krizsan K."/>
            <person name="Foldi C."/>
            <person name="Dima B."/>
            <person name="Sanchez-Garcia M."/>
            <person name="Sanchez-Ramirez S."/>
            <person name="Szollosi G.J."/>
            <person name="Szarkandi J.G."/>
            <person name="Papp V."/>
            <person name="Albert L."/>
            <person name="Andreopoulos W."/>
            <person name="Angelini C."/>
            <person name="Antonin V."/>
            <person name="Barry K.W."/>
            <person name="Bougher N.L."/>
            <person name="Buchanan P."/>
            <person name="Buyck B."/>
            <person name="Bense V."/>
            <person name="Catcheside P."/>
            <person name="Chovatia M."/>
            <person name="Cooper J."/>
            <person name="Damon W."/>
            <person name="Desjardin D."/>
            <person name="Finy P."/>
            <person name="Geml J."/>
            <person name="Haridas S."/>
            <person name="Hughes K."/>
            <person name="Justo A."/>
            <person name="Karasinski D."/>
            <person name="Kautmanova I."/>
            <person name="Kiss B."/>
            <person name="Kocsube S."/>
            <person name="Kotiranta H."/>
            <person name="LaButti K.M."/>
            <person name="Lechner B.E."/>
            <person name="Liimatainen K."/>
            <person name="Lipzen A."/>
            <person name="Lukacs Z."/>
            <person name="Mihaltcheva S."/>
            <person name="Morgado L.N."/>
            <person name="Niskanen T."/>
            <person name="Noordeloos M.E."/>
            <person name="Ohm R.A."/>
            <person name="Ortiz-Santana B."/>
            <person name="Ovrebo C."/>
            <person name="Racz N."/>
            <person name="Riley R."/>
            <person name="Savchenko A."/>
            <person name="Shiryaev A."/>
            <person name="Soop K."/>
            <person name="Spirin V."/>
            <person name="Szebenyi C."/>
            <person name="Tomsovsky M."/>
            <person name="Tulloss R.E."/>
            <person name="Uehling J."/>
            <person name="Grigoriev I.V."/>
            <person name="Vagvolgyi C."/>
            <person name="Papp T."/>
            <person name="Martin F.M."/>
            <person name="Miettinen O."/>
            <person name="Hibbett D.S."/>
            <person name="Nagy L.G."/>
        </authorList>
    </citation>
    <scope>NUCLEOTIDE SEQUENCE [LARGE SCALE GENOMIC DNA]</scope>
    <source>
        <strain evidence="1 2">NL-1719</strain>
    </source>
</reference>
<gene>
    <name evidence="1" type="ORF">BDN72DRAFT_64586</name>
</gene>
<organism evidence="1 2">
    <name type="scientific">Pluteus cervinus</name>
    <dbReference type="NCBI Taxonomy" id="181527"/>
    <lineage>
        <taxon>Eukaryota</taxon>
        <taxon>Fungi</taxon>
        <taxon>Dikarya</taxon>
        <taxon>Basidiomycota</taxon>
        <taxon>Agaricomycotina</taxon>
        <taxon>Agaricomycetes</taxon>
        <taxon>Agaricomycetidae</taxon>
        <taxon>Agaricales</taxon>
        <taxon>Pluteineae</taxon>
        <taxon>Pluteaceae</taxon>
        <taxon>Pluteus</taxon>
    </lineage>
</organism>
<evidence type="ECO:0000313" key="1">
    <source>
        <dbReference type="EMBL" id="TFK68087.1"/>
    </source>
</evidence>
<keyword evidence="2" id="KW-1185">Reference proteome</keyword>
<dbReference type="EMBL" id="ML208360">
    <property type="protein sequence ID" value="TFK68087.1"/>
    <property type="molecule type" value="Genomic_DNA"/>
</dbReference>
<name>A0ACD3ARC2_9AGAR</name>
<sequence length="366" mass="40867">MDVVPGGRWLLVPNAGGSILYYDLDAHDSCARVLIPEKQYNCLTEMSIDVIPACSYLRFNLALAFYFPRSSGHQLEVWQIDLVLDEHGQGTGLSACCQASFQQEPPGLCDSLSLLGDKLAFTTFYQEHPAVHTVVVDWKTVQGINHPKRVLHPSSRYSTRLLPGDVLIAANSCEIELIPCSSLPLLKTFPKYSWHMPEANRFLFPLEDIDEMTLSNPVSDGHSTRFVVGVREAVYGITLIPDSTQEDHGYQIEIVKLFKFSPAPKRTMCLSDTFVAVWSETRGLVVQRVSWSGSTETCFPIAETDRAAPFKFWSGRFLRLDMPSGRVLVDHLRANHVMVLDLSSVSGSSRLKSRMLRQAPGKSFKG</sequence>
<evidence type="ECO:0000313" key="2">
    <source>
        <dbReference type="Proteomes" id="UP000308600"/>
    </source>
</evidence>